<dbReference type="OrthoDB" id="2932980at2759"/>
<dbReference type="InterPro" id="IPR036409">
    <property type="entry name" value="Aldolase_II/adducin_N_sf"/>
</dbReference>
<proteinExistence type="predicted"/>
<dbReference type="GO" id="GO:0046872">
    <property type="term" value="F:metal ion binding"/>
    <property type="evidence" value="ECO:0007669"/>
    <property type="project" value="UniProtKB-KW"/>
</dbReference>
<keyword evidence="2" id="KW-0456">Lyase</keyword>
<dbReference type="SUPFAM" id="SSF53639">
    <property type="entry name" value="AraD/HMP-PK domain-like"/>
    <property type="match status" value="1"/>
</dbReference>
<name>A0A9P4Q5C3_9PEZI</name>
<dbReference type="Proteomes" id="UP000799441">
    <property type="component" value="Unassembled WGS sequence"/>
</dbReference>
<reference evidence="4" key="1">
    <citation type="journal article" date="2020" name="Stud. Mycol.">
        <title>101 Dothideomycetes genomes: a test case for predicting lifestyles and emergence of pathogens.</title>
        <authorList>
            <person name="Haridas S."/>
            <person name="Albert R."/>
            <person name="Binder M."/>
            <person name="Bloem J."/>
            <person name="Labutti K."/>
            <person name="Salamov A."/>
            <person name="Andreopoulos B."/>
            <person name="Baker S."/>
            <person name="Barry K."/>
            <person name="Bills G."/>
            <person name="Bluhm B."/>
            <person name="Cannon C."/>
            <person name="Castanera R."/>
            <person name="Culley D."/>
            <person name="Daum C."/>
            <person name="Ezra D."/>
            <person name="Gonzalez J."/>
            <person name="Henrissat B."/>
            <person name="Kuo A."/>
            <person name="Liang C."/>
            <person name="Lipzen A."/>
            <person name="Lutzoni F."/>
            <person name="Magnuson J."/>
            <person name="Mondo S."/>
            <person name="Nolan M."/>
            <person name="Ohm R."/>
            <person name="Pangilinan J."/>
            <person name="Park H.-J."/>
            <person name="Ramirez L."/>
            <person name="Alfaro M."/>
            <person name="Sun H."/>
            <person name="Tritt A."/>
            <person name="Yoshinaga Y."/>
            <person name="Zwiers L.-H."/>
            <person name="Turgeon B."/>
            <person name="Goodwin S."/>
            <person name="Spatafora J."/>
            <person name="Crous P."/>
            <person name="Grigoriev I."/>
        </authorList>
    </citation>
    <scope>NUCLEOTIDE SEQUENCE</scope>
    <source>
        <strain evidence="4">CBS 116435</strain>
    </source>
</reference>
<dbReference type="PANTHER" id="PTHR22789">
    <property type="entry name" value="FUCULOSE PHOSPHATE ALDOLASE"/>
    <property type="match status" value="1"/>
</dbReference>
<dbReference type="Gene3D" id="3.40.225.10">
    <property type="entry name" value="Class II aldolase/adducin N-terminal domain"/>
    <property type="match status" value="1"/>
</dbReference>
<accession>A0A9P4Q5C3</accession>
<sequence length="289" mass="31843">MPYSPRVKQSLRDLVTANHILYHYGAVDGFGHVSVRNPDNPATYFISGYLAPALVESEDDLIEYYIDGSAPVDSNASKGYSERFIHGELMKKYPGVNSVVHSHAEDVLPFVLGGSVPLFPVFHMGGFLGKKVPVWDISTLYRDDDIQDMLVRNERLGQGLASAFLADASAKDQTPSEPEGTVVLMKRHGFTTYGKDIATAIYRTLYTQTNARAQTKGMLLQQASSATSATSGEKVLGGLIDVGSTIEPLTARHAEDCRKMNENTQDKAWRLWAREAEVNPLFKNNITLD</sequence>
<dbReference type="GO" id="GO:0019323">
    <property type="term" value="P:pentose catabolic process"/>
    <property type="evidence" value="ECO:0007669"/>
    <property type="project" value="TreeGrafter"/>
</dbReference>
<dbReference type="GO" id="GO:0016832">
    <property type="term" value="F:aldehyde-lyase activity"/>
    <property type="evidence" value="ECO:0007669"/>
    <property type="project" value="TreeGrafter"/>
</dbReference>
<organism evidence="4 5">
    <name type="scientific">Polychaeton citri CBS 116435</name>
    <dbReference type="NCBI Taxonomy" id="1314669"/>
    <lineage>
        <taxon>Eukaryota</taxon>
        <taxon>Fungi</taxon>
        <taxon>Dikarya</taxon>
        <taxon>Ascomycota</taxon>
        <taxon>Pezizomycotina</taxon>
        <taxon>Dothideomycetes</taxon>
        <taxon>Dothideomycetidae</taxon>
        <taxon>Capnodiales</taxon>
        <taxon>Capnodiaceae</taxon>
        <taxon>Polychaeton</taxon>
    </lineage>
</organism>
<evidence type="ECO:0000259" key="3">
    <source>
        <dbReference type="SMART" id="SM01007"/>
    </source>
</evidence>
<protein>
    <submittedName>
        <fullName evidence="4">Arad-like aldolase/epimerase</fullName>
    </submittedName>
</protein>
<evidence type="ECO:0000313" key="5">
    <source>
        <dbReference type="Proteomes" id="UP000799441"/>
    </source>
</evidence>
<feature type="domain" description="Class II aldolase/adducin N-terminal" evidence="3">
    <location>
        <begin position="12"/>
        <end position="215"/>
    </location>
</feature>
<evidence type="ECO:0000256" key="2">
    <source>
        <dbReference type="ARBA" id="ARBA00023239"/>
    </source>
</evidence>
<evidence type="ECO:0000313" key="4">
    <source>
        <dbReference type="EMBL" id="KAF2718444.1"/>
    </source>
</evidence>
<dbReference type="InterPro" id="IPR050197">
    <property type="entry name" value="Aldolase_class_II_sugar_metab"/>
</dbReference>
<comment type="caution">
    <text evidence="4">The sequence shown here is derived from an EMBL/GenBank/DDBJ whole genome shotgun (WGS) entry which is preliminary data.</text>
</comment>
<dbReference type="PANTHER" id="PTHR22789:SF0">
    <property type="entry name" value="3-OXO-TETRONATE 4-PHOSPHATE DECARBOXYLASE-RELATED"/>
    <property type="match status" value="1"/>
</dbReference>
<dbReference type="SMART" id="SM01007">
    <property type="entry name" value="Aldolase_II"/>
    <property type="match status" value="1"/>
</dbReference>
<dbReference type="EMBL" id="MU003824">
    <property type="protein sequence ID" value="KAF2718444.1"/>
    <property type="molecule type" value="Genomic_DNA"/>
</dbReference>
<dbReference type="Pfam" id="PF00596">
    <property type="entry name" value="Aldolase_II"/>
    <property type="match status" value="1"/>
</dbReference>
<gene>
    <name evidence="4" type="ORF">K431DRAFT_230805</name>
</gene>
<dbReference type="InterPro" id="IPR001303">
    <property type="entry name" value="Aldolase_II/adducin_N"/>
</dbReference>
<dbReference type="GO" id="GO:0005829">
    <property type="term" value="C:cytosol"/>
    <property type="evidence" value="ECO:0007669"/>
    <property type="project" value="TreeGrafter"/>
</dbReference>
<evidence type="ECO:0000256" key="1">
    <source>
        <dbReference type="ARBA" id="ARBA00022723"/>
    </source>
</evidence>
<dbReference type="AlphaFoldDB" id="A0A9P4Q5C3"/>
<keyword evidence="1" id="KW-0479">Metal-binding</keyword>
<keyword evidence="5" id="KW-1185">Reference proteome</keyword>